<sequence>MLQEGRLLDMQDKLSSLMLAVNLLTVAEWQIVL</sequence>
<gene>
    <name evidence="1" type="ordered locus">CPS_3865</name>
</gene>
<reference evidence="1" key="1">
    <citation type="journal article" date="2005" name="Proc. Natl. Acad. Sci. U.S.A.">
        <title>The psychrophilic lifestyle as revealed by the genome sequence of Colwellia psychrerythraea 34H through genomic and proteomic analyses.</title>
        <authorList>
            <person name="Methe B.A."/>
            <person name="Nelson K.E."/>
            <person name="Deming J.W."/>
            <person name="Momen B."/>
            <person name="Melamud E."/>
            <person name="Zhang X."/>
            <person name="Moult J."/>
            <person name="Madupu R."/>
            <person name="Nelson W.C."/>
            <person name="Dodson R.J."/>
            <person name="Brinkac L.M."/>
            <person name="Daugherty S.C."/>
            <person name="Durkin A.S."/>
            <person name="DeBoy R.T."/>
            <person name="Kolonay J.F."/>
            <person name="Sullivan S.A."/>
            <person name="Zhou L."/>
            <person name="Davidsen T.M."/>
            <person name="Wu M."/>
            <person name="Huston A.L."/>
            <person name="Lewis M."/>
            <person name="Weaver B."/>
            <person name="Weidman J.F."/>
            <person name="Khouri H."/>
            <person name="Utterback T.R."/>
            <person name="Feldblyum T.V."/>
            <person name="Fraser C.M."/>
        </authorList>
    </citation>
    <scope>NUCLEOTIDE SEQUENCE [LARGE SCALE GENOMIC DNA]</scope>
    <source>
        <strain evidence="1">34H</strain>
    </source>
</reference>
<accession>Q47XE3</accession>
<protein>
    <submittedName>
        <fullName evidence="1">Uncharacterized protein</fullName>
    </submittedName>
</protein>
<evidence type="ECO:0000313" key="1">
    <source>
        <dbReference type="EMBL" id="AAZ26593.1"/>
    </source>
</evidence>
<dbReference type="Proteomes" id="UP000000547">
    <property type="component" value="Chromosome"/>
</dbReference>
<dbReference type="HOGENOM" id="CLU_3381363_0_0_6"/>
<dbReference type="KEGG" id="cps:CPS_3865"/>
<organism evidence="1 2">
    <name type="scientific">Colwellia psychrerythraea (strain 34H / ATCC BAA-681)</name>
    <name type="common">Vibrio psychroerythus</name>
    <dbReference type="NCBI Taxonomy" id="167879"/>
    <lineage>
        <taxon>Bacteria</taxon>
        <taxon>Pseudomonadati</taxon>
        <taxon>Pseudomonadota</taxon>
        <taxon>Gammaproteobacteria</taxon>
        <taxon>Alteromonadales</taxon>
        <taxon>Colwelliaceae</taxon>
        <taxon>Colwellia</taxon>
    </lineage>
</organism>
<proteinExistence type="predicted"/>
<dbReference type="AlphaFoldDB" id="Q47XE3"/>
<name>Q47XE3_COLP3</name>
<dbReference type="EMBL" id="CP000083">
    <property type="protein sequence ID" value="AAZ26593.1"/>
    <property type="molecule type" value="Genomic_DNA"/>
</dbReference>
<evidence type="ECO:0000313" key="2">
    <source>
        <dbReference type="Proteomes" id="UP000000547"/>
    </source>
</evidence>